<feature type="compositionally biased region" description="Basic residues" evidence="1">
    <location>
        <begin position="21"/>
        <end position="35"/>
    </location>
</feature>
<keyword evidence="4" id="KW-1185">Reference proteome</keyword>
<feature type="compositionally biased region" description="Basic and acidic residues" evidence="1">
    <location>
        <begin position="196"/>
        <end position="205"/>
    </location>
</feature>
<evidence type="ECO:0000259" key="2">
    <source>
        <dbReference type="Pfam" id="PF15477"/>
    </source>
</evidence>
<evidence type="ECO:0000313" key="3">
    <source>
        <dbReference type="EMBL" id="KAH6606346.1"/>
    </source>
</evidence>
<proteinExistence type="predicted"/>
<feature type="compositionally biased region" description="Basic and acidic residues" evidence="1">
    <location>
        <begin position="273"/>
        <end position="288"/>
    </location>
</feature>
<feature type="region of interest" description="Disordered" evidence="1">
    <location>
        <begin position="154"/>
        <end position="292"/>
    </location>
</feature>
<comment type="caution">
    <text evidence="3">The sequence shown here is derived from an EMBL/GenBank/DDBJ whole genome shotgun (WGS) entry which is preliminary data.</text>
</comment>
<name>A0A9P8QJH6_9HYPO</name>
<evidence type="ECO:0000256" key="1">
    <source>
        <dbReference type="SAM" id="MobiDB-lite"/>
    </source>
</evidence>
<feature type="region of interest" description="Disordered" evidence="1">
    <location>
        <begin position="1"/>
        <end position="78"/>
    </location>
</feature>
<dbReference type="Pfam" id="PF15477">
    <property type="entry name" value="SMAP"/>
    <property type="match status" value="1"/>
</dbReference>
<dbReference type="OrthoDB" id="10066125at2759"/>
<reference evidence="3" key="1">
    <citation type="submission" date="2021-08" db="EMBL/GenBank/DDBJ databases">
        <title>Chromosome-Level Trichoderma cornu-damae using Hi-C Data.</title>
        <authorList>
            <person name="Kim C.S."/>
        </authorList>
    </citation>
    <scope>NUCLEOTIDE SEQUENCE</scope>
    <source>
        <strain evidence="3">KA19-0412C</strain>
    </source>
</reference>
<dbReference type="Proteomes" id="UP000827724">
    <property type="component" value="Unassembled WGS sequence"/>
</dbReference>
<feature type="domain" description="Small acidic protein-like" evidence="2">
    <location>
        <begin position="291"/>
        <end position="356"/>
    </location>
</feature>
<protein>
    <recommendedName>
        <fullName evidence="2">Small acidic protein-like domain-containing protein</fullName>
    </recommendedName>
</protein>
<dbReference type="InterPro" id="IPR028124">
    <property type="entry name" value="SMAP_dom"/>
</dbReference>
<evidence type="ECO:0000313" key="4">
    <source>
        <dbReference type="Proteomes" id="UP000827724"/>
    </source>
</evidence>
<feature type="compositionally biased region" description="Basic and acidic residues" evidence="1">
    <location>
        <begin position="167"/>
        <end position="186"/>
    </location>
</feature>
<sequence>MGTSADNTRADASGQANQERKLKKKARKAERKAKKMAASAEKETRPLDQKAALDGQETPAKGKKEKKQKALEMQLSQAEEKRRHYLALSKRLETDAKQMLKQAEDATNKYQQMTKALEEIKESGDSKRLSDLMLDDRDDFGSLDDQDVDIAMEDIPGNSETISTLKADAHVAPEKEEIKEQETKDEKKKKKKDKKKKSDDVEVAKAEVPLPSQEAEEKPKKKKKKPKSNSDEGSNAREQAHHAKADVADGKRKRQDDNAEDPVSKKGKKEKKSHGGEQETQAAKEEFKIQGLEGGAARQDKFLRLLGGKKAGASTAKPGGITASKGDSVRAEAAIQRQYEAGMLLKESGHKRRGLGA</sequence>
<accession>A0A9P8QJH6</accession>
<feature type="compositionally biased region" description="Basic and acidic residues" evidence="1">
    <location>
        <begin position="228"/>
        <end position="257"/>
    </location>
</feature>
<organism evidence="3 4">
    <name type="scientific">Trichoderma cornu-damae</name>
    <dbReference type="NCBI Taxonomy" id="654480"/>
    <lineage>
        <taxon>Eukaryota</taxon>
        <taxon>Fungi</taxon>
        <taxon>Dikarya</taxon>
        <taxon>Ascomycota</taxon>
        <taxon>Pezizomycotina</taxon>
        <taxon>Sordariomycetes</taxon>
        <taxon>Hypocreomycetidae</taxon>
        <taxon>Hypocreales</taxon>
        <taxon>Hypocreaceae</taxon>
        <taxon>Trichoderma</taxon>
    </lineage>
</organism>
<gene>
    <name evidence="3" type="ORF">Trco_005499</name>
</gene>
<dbReference type="AlphaFoldDB" id="A0A9P8QJH6"/>
<dbReference type="EMBL" id="JAIWOZ010000004">
    <property type="protein sequence ID" value="KAH6606346.1"/>
    <property type="molecule type" value="Genomic_DNA"/>
</dbReference>